<dbReference type="EMBL" id="CP017560">
    <property type="protein sequence ID" value="AOV07117.1"/>
    <property type="molecule type" value="Genomic_DNA"/>
</dbReference>
<dbReference type="Pfam" id="PF03717">
    <property type="entry name" value="PBP_dimer"/>
    <property type="match status" value="1"/>
</dbReference>
<dbReference type="Gene3D" id="3.10.450.100">
    <property type="entry name" value="NTF2-like, domain 1"/>
    <property type="match status" value="1"/>
</dbReference>
<dbReference type="InterPro" id="IPR001460">
    <property type="entry name" value="PCN-bd_Tpept"/>
</dbReference>
<dbReference type="Pfam" id="PF00905">
    <property type="entry name" value="Transpeptidase"/>
    <property type="match status" value="1"/>
</dbReference>
<dbReference type="GO" id="GO:0008658">
    <property type="term" value="F:penicillin binding"/>
    <property type="evidence" value="ECO:0007669"/>
    <property type="project" value="InterPro"/>
</dbReference>
<dbReference type="PANTHER" id="PTHR30627:SF25">
    <property type="entry name" value="PENICILLIN-BINDING PROTEIN 3"/>
    <property type="match status" value="1"/>
</dbReference>
<dbReference type="InterPro" id="IPR007887">
    <property type="entry name" value="MecA_N"/>
</dbReference>
<evidence type="ECO:0000259" key="7">
    <source>
        <dbReference type="Pfam" id="PF05223"/>
    </source>
</evidence>
<dbReference type="InterPro" id="IPR032710">
    <property type="entry name" value="NTF2-like_dom_sf"/>
</dbReference>
<proteinExistence type="inferred from homology"/>
<dbReference type="SUPFAM" id="SSF56601">
    <property type="entry name" value="beta-lactamase/transpeptidase-like"/>
    <property type="match status" value="1"/>
</dbReference>
<dbReference type="Gene3D" id="3.30.1390.30">
    <property type="entry name" value="Penicillin-binding protein 2a, domain 3"/>
    <property type="match status" value="1"/>
</dbReference>
<evidence type="ECO:0000256" key="4">
    <source>
        <dbReference type="SAM" id="SignalP"/>
    </source>
</evidence>
<dbReference type="GO" id="GO:0046677">
    <property type="term" value="P:response to antibiotic"/>
    <property type="evidence" value="ECO:0007669"/>
    <property type="project" value="InterPro"/>
</dbReference>
<name>A0A1D8JEH7_9BACL</name>
<dbReference type="InterPro" id="IPR050515">
    <property type="entry name" value="Beta-lactam/transpept"/>
</dbReference>
<feature type="chain" id="PRO_5009109044" evidence="4">
    <location>
        <begin position="22"/>
        <end position="670"/>
    </location>
</feature>
<comment type="subcellular location">
    <subcellularLocation>
        <location evidence="1">Membrane</location>
    </subcellularLocation>
</comment>
<gene>
    <name evidence="8" type="ORF">BI350_05880</name>
</gene>
<reference evidence="8 9" key="1">
    <citation type="submission" date="2016-09" db="EMBL/GenBank/DDBJ databases">
        <title>Complete genome sequence of the Lysinibacillus sphaericus LMG 22257, a specie of Bacillus with ureolytic activity that can effectively biodeposit calcium carbonate.</title>
        <authorList>
            <person name="Yan W."/>
        </authorList>
    </citation>
    <scope>NUCLEOTIDE SEQUENCE [LARGE SCALE GENOMIC DNA]</scope>
    <source>
        <strain evidence="8 9">LMG 22257</strain>
    </source>
</reference>
<dbReference type="RefSeq" id="WP_075527243.1">
    <property type="nucleotide sequence ID" value="NZ_CP017560.1"/>
</dbReference>
<dbReference type="GO" id="GO:0016740">
    <property type="term" value="F:transferase activity"/>
    <property type="evidence" value="ECO:0007669"/>
    <property type="project" value="UniProtKB-KW"/>
</dbReference>
<dbReference type="InterPro" id="IPR012338">
    <property type="entry name" value="Beta-lactam/transpept-like"/>
</dbReference>
<keyword evidence="4" id="KW-0732">Signal</keyword>
<accession>A0A1D8JEH7</accession>
<dbReference type="Gene3D" id="3.90.1310.10">
    <property type="entry name" value="Penicillin-binding protein 2a (Domain 2)"/>
    <property type="match status" value="1"/>
</dbReference>
<evidence type="ECO:0000256" key="1">
    <source>
        <dbReference type="ARBA" id="ARBA00004370"/>
    </source>
</evidence>
<dbReference type="GO" id="GO:0071555">
    <property type="term" value="P:cell wall organization"/>
    <property type="evidence" value="ECO:0007669"/>
    <property type="project" value="TreeGrafter"/>
</dbReference>
<dbReference type="SUPFAM" id="SSF56519">
    <property type="entry name" value="Penicillin binding protein dimerisation domain"/>
    <property type="match status" value="1"/>
</dbReference>
<dbReference type="KEGG" id="surl:BI350_05880"/>
<evidence type="ECO:0000259" key="5">
    <source>
        <dbReference type="Pfam" id="PF00905"/>
    </source>
</evidence>
<dbReference type="GO" id="GO:0071972">
    <property type="term" value="F:peptidoglycan L,D-transpeptidase activity"/>
    <property type="evidence" value="ECO:0007669"/>
    <property type="project" value="TreeGrafter"/>
</dbReference>
<dbReference type="SUPFAM" id="SSF54427">
    <property type="entry name" value="NTF2-like"/>
    <property type="match status" value="1"/>
</dbReference>
<feature type="signal peptide" evidence="4">
    <location>
        <begin position="1"/>
        <end position="21"/>
    </location>
</feature>
<dbReference type="Proteomes" id="UP000185746">
    <property type="component" value="Chromosome"/>
</dbReference>
<dbReference type="Pfam" id="PF05223">
    <property type="entry name" value="MecA_N"/>
    <property type="match status" value="1"/>
</dbReference>
<dbReference type="Gene3D" id="3.40.710.10">
    <property type="entry name" value="DD-peptidase/beta-lactamase superfamily"/>
    <property type="match status" value="1"/>
</dbReference>
<organism evidence="8 9">
    <name type="scientific">Sporosarcina ureilytica</name>
    <dbReference type="NCBI Taxonomy" id="298596"/>
    <lineage>
        <taxon>Bacteria</taxon>
        <taxon>Bacillati</taxon>
        <taxon>Bacillota</taxon>
        <taxon>Bacilli</taxon>
        <taxon>Bacillales</taxon>
        <taxon>Caryophanaceae</taxon>
        <taxon>Sporosarcina</taxon>
    </lineage>
</organism>
<dbReference type="PROSITE" id="PS51257">
    <property type="entry name" value="PROKAR_LIPOPROTEIN"/>
    <property type="match status" value="1"/>
</dbReference>
<dbReference type="InterPro" id="IPR036138">
    <property type="entry name" value="PBP_dimer_sf"/>
</dbReference>
<evidence type="ECO:0000313" key="8">
    <source>
        <dbReference type="EMBL" id="AOV07117.1"/>
    </source>
</evidence>
<feature type="domain" description="Penicillin-binding protein dimerisation" evidence="6">
    <location>
        <begin position="157"/>
        <end position="315"/>
    </location>
</feature>
<keyword evidence="9" id="KW-1185">Reference proteome</keyword>
<dbReference type="InterPro" id="IPR005311">
    <property type="entry name" value="PBP_dimer"/>
</dbReference>
<evidence type="ECO:0000259" key="6">
    <source>
        <dbReference type="Pfam" id="PF03717"/>
    </source>
</evidence>
<evidence type="ECO:0000256" key="3">
    <source>
        <dbReference type="ARBA" id="ARBA00023136"/>
    </source>
</evidence>
<protein>
    <submittedName>
        <fullName evidence="8">Peptidoglycan glycosyltransferase</fullName>
    </submittedName>
</protein>
<dbReference type="GO" id="GO:0005886">
    <property type="term" value="C:plasma membrane"/>
    <property type="evidence" value="ECO:0007669"/>
    <property type="project" value="TreeGrafter"/>
</dbReference>
<evidence type="ECO:0000256" key="2">
    <source>
        <dbReference type="ARBA" id="ARBA00007171"/>
    </source>
</evidence>
<feature type="domain" description="NTF2-like N-terminal transpeptidase" evidence="7">
    <location>
        <begin position="27"/>
        <end position="149"/>
    </location>
</feature>
<keyword evidence="8" id="KW-0808">Transferase</keyword>
<dbReference type="AlphaFoldDB" id="A0A1D8JEH7"/>
<feature type="domain" description="Penicillin-binding protein transpeptidase" evidence="5">
    <location>
        <begin position="357"/>
        <end position="667"/>
    </location>
</feature>
<sequence>MPKLRYGILFLVLLLALVACSKKEDTPVDRLSAYVDLWNEAKFTEMYDDYITESSKEVFGKEQFIERTEKLYADLDISSVEVIFDKPEEEKTYKKEEDVEFPVQIKLETIAGEIEFKKNVPLTYNEQGETKNWFIEWDPSFILPDLSMHDKVGISTIQSKRGEIYDRHDKAIAINGSGAEIGIVPEKFNAEADAEKLATLLGTTADFINEQLNQSWVQPGHFVPIKKLPFTQEEIYNEALQIAGVTSMKAEMREYPYAKSLAHLIGYIGQINAEELEELKDKGYKESDLVGKRGLEQLLEERLRGEDGIQIYIEKTEQNGERVTVAETPAVDGENITLTIDAEFQKAVFVEMNGEPGTAAIIDPKTGETLVLASSPAFDPNELALGIHATRYAELTDDPAEPLLNRFAATYAPGSSIKPITAAIGLTAGTLKPEEGHTIEGKKWQKDSSWGNFHVTRLYTAPNPVDLKKALVYSDNIYFAKEALKMGNKQFIEGLQQFGFGEEIPFKYGLRTSQISNDGKIASEGQLADTSFGQGQMLMNILHLASTYGAIVNDGQMTKPVLFADEKKSEVWKEGLLSAEHAAMLQEDLRAVVTDGFAEAANIPSPKISGKTGTTELKSSQEEAGKENGFFVAYPTDDPTYIIAMMIEGVENKGGSGYVAEKVANVMKTR</sequence>
<evidence type="ECO:0000313" key="9">
    <source>
        <dbReference type="Proteomes" id="UP000185746"/>
    </source>
</evidence>
<comment type="similarity">
    <text evidence="2">Belongs to the transpeptidase family.</text>
</comment>
<dbReference type="PANTHER" id="PTHR30627">
    <property type="entry name" value="PEPTIDOGLYCAN D,D-TRANSPEPTIDASE"/>
    <property type="match status" value="1"/>
</dbReference>
<keyword evidence="3" id="KW-0472">Membrane</keyword>